<proteinExistence type="predicted"/>
<keyword evidence="2" id="KW-1185">Reference proteome</keyword>
<evidence type="ECO:0000313" key="1">
    <source>
        <dbReference type="EMBL" id="KAL3693511.1"/>
    </source>
</evidence>
<dbReference type="EMBL" id="JBJQOH010000003">
    <property type="protein sequence ID" value="KAL3693511.1"/>
    <property type="molecule type" value="Genomic_DNA"/>
</dbReference>
<organism evidence="1 2">
    <name type="scientific">Riccia sorocarpa</name>
    <dbReference type="NCBI Taxonomy" id="122646"/>
    <lineage>
        <taxon>Eukaryota</taxon>
        <taxon>Viridiplantae</taxon>
        <taxon>Streptophyta</taxon>
        <taxon>Embryophyta</taxon>
        <taxon>Marchantiophyta</taxon>
        <taxon>Marchantiopsida</taxon>
        <taxon>Marchantiidae</taxon>
        <taxon>Marchantiales</taxon>
        <taxon>Ricciaceae</taxon>
        <taxon>Riccia</taxon>
    </lineage>
</organism>
<evidence type="ECO:0000313" key="2">
    <source>
        <dbReference type="Proteomes" id="UP001633002"/>
    </source>
</evidence>
<sequence>MFILYTLLTFLQASEVRMCTEATSKRRLAPPLPEFLVGRDNFIGRDNFENNVAESISFKNRYGVTVPVAANSQEEEPSRSILKSPRGVSDSGYDVHLYSRVTPTSLPLGAVRHSCSQTARQKEPDGRLCPITKANQLQTRPENGTSPWGDEGERNVLCTRELRIKLKDLVQQV</sequence>
<protein>
    <submittedName>
        <fullName evidence="1">Uncharacterized protein</fullName>
    </submittedName>
</protein>
<reference evidence="1 2" key="1">
    <citation type="submission" date="2024-09" db="EMBL/GenBank/DDBJ databases">
        <title>Chromosome-scale assembly of Riccia sorocarpa.</title>
        <authorList>
            <person name="Paukszto L."/>
        </authorList>
    </citation>
    <scope>NUCLEOTIDE SEQUENCE [LARGE SCALE GENOMIC DNA]</scope>
    <source>
        <strain evidence="1">LP-2024</strain>
        <tissue evidence="1">Aerial parts of the thallus</tissue>
    </source>
</reference>
<gene>
    <name evidence="1" type="ORF">R1sor_007162</name>
</gene>
<accession>A0ABD3HRF0</accession>
<comment type="caution">
    <text evidence="1">The sequence shown here is derived from an EMBL/GenBank/DDBJ whole genome shotgun (WGS) entry which is preliminary data.</text>
</comment>
<dbReference type="Proteomes" id="UP001633002">
    <property type="component" value="Unassembled WGS sequence"/>
</dbReference>
<name>A0ABD3HRF0_9MARC</name>
<dbReference type="AlphaFoldDB" id="A0ABD3HRF0"/>